<dbReference type="Gene3D" id="1.25.40.10">
    <property type="entry name" value="Tetratricopeptide repeat domain"/>
    <property type="match status" value="1"/>
</dbReference>
<evidence type="ECO:0008006" key="2">
    <source>
        <dbReference type="Google" id="ProtNLM"/>
    </source>
</evidence>
<protein>
    <recommendedName>
        <fullName evidence="2">Tetratricopeptide repeat protein</fullName>
    </recommendedName>
</protein>
<name>A0A382HPI9_9ZZZZ</name>
<accession>A0A382HPI9</accession>
<dbReference type="EMBL" id="UINC01062548">
    <property type="protein sequence ID" value="SVB89284.1"/>
    <property type="molecule type" value="Genomic_DNA"/>
</dbReference>
<gene>
    <name evidence="1" type="ORF">METZ01_LOCUS242138</name>
</gene>
<sequence>VGISNGGMGDCYKAQGELSDAEDAYKINLEISTENGDIQGVCRMNSMLGEICLNKASLANEPDDELFKQASNYYEESLKAAFSQNNGVNIAFALAGITKVCVASKNDTSFNYVLEELGRFIDSGLCKSIPDYAKTLLKESLQTIKTTSPELEEKANGYIKYLDEHKPKAQ</sequence>
<dbReference type="InterPro" id="IPR011990">
    <property type="entry name" value="TPR-like_helical_dom_sf"/>
</dbReference>
<organism evidence="1">
    <name type="scientific">marine metagenome</name>
    <dbReference type="NCBI Taxonomy" id="408172"/>
    <lineage>
        <taxon>unclassified sequences</taxon>
        <taxon>metagenomes</taxon>
        <taxon>ecological metagenomes</taxon>
    </lineage>
</organism>
<proteinExistence type="predicted"/>
<reference evidence="1" key="1">
    <citation type="submission" date="2018-05" db="EMBL/GenBank/DDBJ databases">
        <authorList>
            <person name="Lanie J.A."/>
            <person name="Ng W.-L."/>
            <person name="Kazmierczak K.M."/>
            <person name="Andrzejewski T.M."/>
            <person name="Davidsen T.M."/>
            <person name="Wayne K.J."/>
            <person name="Tettelin H."/>
            <person name="Glass J.I."/>
            <person name="Rusch D."/>
            <person name="Podicherti R."/>
            <person name="Tsui H.-C.T."/>
            <person name="Winkler M.E."/>
        </authorList>
    </citation>
    <scope>NUCLEOTIDE SEQUENCE</scope>
</reference>
<dbReference type="SUPFAM" id="SSF48452">
    <property type="entry name" value="TPR-like"/>
    <property type="match status" value="1"/>
</dbReference>
<dbReference type="AlphaFoldDB" id="A0A382HPI9"/>
<feature type="non-terminal residue" evidence="1">
    <location>
        <position position="1"/>
    </location>
</feature>
<evidence type="ECO:0000313" key="1">
    <source>
        <dbReference type="EMBL" id="SVB89284.1"/>
    </source>
</evidence>